<feature type="compositionally biased region" description="Basic and acidic residues" evidence="1">
    <location>
        <begin position="1"/>
        <end position="12"/>
    </location>
</feature>
<sequence length="89" mass="9595">MCKQVTAEHDLEQGQQLTNMPSNHTSSSTEPSTTPGRAPSHPHDVIDDGSDSIRAMPQRPLELYRVFSMILPAIIIAALESSSNIPIGA</sequence>
<name>A0A395IE70_9HELO</name>
<comment type="caution">
    <text evidence="2">The sequence shown here is derived from an EMBL/GenBank/DDBJ whole genome shotgun (WGS) entry which is preliminary data.</text>
</comment>
<keyword evidence="3" id="KW-1185">Reference proteome</keyword>
<reference evidence="2 3" key="1">
    <citation type="submission" date="2018-06" db="EMBL/GenBank/DDBJ databases">
        <title>Genome Sequence of the Brown Rot Fungal Pathogen Monilinia fructigena.</title>
        <authorList>
            <person name="Landi L."/>
            <person name="De Miccolis Angelini R.M."/>
            <person name="Pollastro S."/>
            <person name="Abate D."/>
            <person name="Faretra F."/>
            <person name="Romanazzi G."/>
        </authorList>
    </citation>
    <scope>NUCLEOTIDE SEQUENCE [LARGE SCALE GENOMIC DNA]</scope>
    <source>
        <strain evidence="2 3">Mfrg269</strain>
    </source>
</reference>
<accession>A0A395IE70</accession>
<gene>
    <name evidence="2" type="ORF">DID88_005190</name>
</gene>
<feature type="region of interest" description="Disordered" evidence="1">
    <location>
        <begin position="1"/>
        <end position="53"/>
    </location>
</feature>
<evidence type="ECO:0000313" key="3">
    <source>
        <dbReference type="Proteomes" id="UP000249056"/>
    </source>
</evidence>
<proteinExistence type="predicted"/>
<feature type="compositionally biased region" description="Polar residues" evidence="1">
    <location>
        <begin position="13"/>
        <end position="24"/>
    </location>
</feature>
<evidence type="ECO:0000313" key="2">
    <source>
        <dbReference type="EMBL" id="RAL58486.1"/>
    </source>
</evidence>
<feature type="compositionally biased region" description="Low complexity" evidence="1">
    <location>
        <begin position="25"/>
        <end position="35"/>
    </location>
</feature>
<protein>
    <submittedName>
        <fullName evidence="2">Uncharacterized protein</fullName>
    </submittedName>
</protein>
<dbReference type="AlphaFoldDB" id="A0A395IE70"/>
<evidence type="ECO:0000256" key="1">
    <source>
        <dbReference type="SAM" id="MobiDB-lite"/>
    </source>
</evidence>
<dbReference type="EMBL" id="QKRW01000080">
    <property type="protein sequence ID" value="RAL58486.1"/>
    <property type="molecule type" value="Genomic_DNA"/>
</dbReference>
<organism evidence="2 3">
    <name type="scientific">Monilinia fructigena</name>
    <dbReference type="NCBI Taxonomy" id="38457"/>
    <lineage>
        <taxon>Eukaryota</taxon>
        <taxon>Fungi</taxon>
        <taxon>Dikarya</taxon>
        <taxon>Ascomycota</taxon>
        <taxon>Pezizomycotina</taxon>
        <taxon>Leotiomycetes</taxon>
        <taxon>Helotiales</taxon>
        <taxon>Sclerotiniaceae</taxon>
        <taxon>Monilinia</taxon>
    </lineage>
</organism>
<dbReference type="Proteomes" id="UP000249056">
    <property type="component" value="Unassembled WGS sequence"/>
</dbReference>